<dbReference type="SUPFAM" id="SSF52540">
    <property type="entry name" value="P-loop containing nucleoside triphosphate hydrolases"/>
    <property type="match status" value="1"/>
</dbReference>
<keyword evidence="1 3" id="KW-0853">WD repeat</keyword>
<dbReference type="PANTHER" id="PTHR19879:SF9">
    <property type="entry name" value="TRANSCRIPTION INITIATION FACTOR TFIID SUBUNIT 5"/>
    <property type="match status" value="1"/>
</dbReference>
<feature type="repeat" description="WD" evidence="3">
    <location>
        <begin position="626"/>
        <end position="657"/>
    </location>
</feature>
<dbReference type="InterPro" id="IPR015943">
    <property type="entry name" value="WD40/YVTN_repeat-like_dom_sf"/>
</dbReference>
<dbReference type="OrthoDB" id="1971692at2"/>
<keyword evidence="6" id="KW-1185">Reference proteome</keyword>
<dbReference type="Pfam" id="PF20703">
    <property type="entry name" value="nSTAND1"/>
    <property type="match status" value="1"/>
</dbReference>
<dbReference type="eggNOG" id="COG2319">
    <property type="taxonomic scope" value="Bacteria"/>
</dbReference>
<evidence type="ECO:0000256" key="2">
    <source>
        <dbReference type="ARBA" id="ARBA00022737"/>
    </source>
</evidence>
<dbReference type="eggNOG" id="COG1674">
    <property type="taxonomic scope" value="Bacteria"/>
</dbReference>
<dbReference type="PROSITE" id="PS50082">
    <property type="entry name" value="WD_REPEATS_2"/>
    <property type="match status" value="4"/>
</dbReference>
<dbReference type="PANTHER" id="PTHR19879">
    <property type="entry name" value="TRANSCRIPTION INITIATION FACTOR TFIID"/>
    <property type="match status" value="1"/>
</dbReference>
<dbReference type="Pfam" id="PF00400">
    <property type="entry name" value="WD40"/>
    <property type="match status" value="3"/>
</dbReference>
<dbReference type="Gene3D" id="3.40.50.300">
    <property type="entry name" value="P-loop containing nucleotide triphosphate hydrolases"/>
    <property type="match status" value="1"/>
</dbReference>
<dbReference type="PROSITE" id="PS00678">
    <property type="entry name" value="WD_REPEATS_1"/>
    <property type="match status" value="1"/>
</dbReference>
<dbReference type="SMART" id="SM00320">
    <property type="entry name" value="WD40"/>
    <property type="match status" value="10"/>
</dbReference>
<dbReference type="HOGENOM" id="CLU_002352_0_2_4"/>
<dbReference type="STRING" id="1349767.GJA_2178"/>
<dbReference type="Gene3D" id="2.130.10.10">
    <property type="entry name" value="YVTN repeat-like/Quinoprotein amine dehydrogenase"/>
    <property type="match status" value="4"/>
</dbReference>
<feature type="domain" description="Novel STAND NTPase 1" evidence="4">
    <location>
        <begin position="17"/>
        <end position="391"/>
    </location>
</feature>
<evidence type="ECO:0000256" key="3">
    <source>
        <dbReference type="PROSITE-ProRule" id="PRU00221"/>
    </source>
</evidence>
<dbReference type="EMBL" id="HG322949">
    <property type="protein sequence ID" value="CDG82813.1"/>
    <property type="molecule type" value="Genomic_DNA"/>
</dbReference>
<feature type="repeat" description="WD" evidence="3">
    <location>
        <begin position="1165"/>
        <end position="1198"/>
    </location>
</feature>
<evidence type="ECO:0000313" key="6">
    <source>
        <dbReference type="Proteomes" id="UP000027604"/>
    </source>
</evidence>
<organism evidence="5 6">
    <name type="scientific">Janthinobacterium agaricidamnosum NBRC 102515 = DSM 9628</name>
    <dbReference type="NCBI Taxonomy" id="1349767"/>
    <lineage>
        <taxon>Bacteria</taxon>
        <taxon>Pseudomonadati</taxon>
        <taxon>Pseudomonadota</taxon>
        <taxon>Betaproteobacteria</taxon>
        <taxon>Burkholderiales</taxon>
        <taxon>Oxalobacteraceae</taxon>
        <taxon>Janthinobacterium</taxon>
    </lineage>
</organism>
<dbReference type="InterPro" id="IPR036322">
    <property type="entry name" value="WD40_repeat_dom_sf"/>
</dbReference>
<dbReference type="SUPFAM" id="SSF50978">
    <property type="entry name" value="WD40 repeat-like"/>
    <property type="match status" value="2"/>
</dbReference>
<dbReference type="PATRIC" id="fig|1349767.4.peg.3936"/>
<keyword evidence="2" id="KW-0677">Repeat</keyword>
<evidence type="ECO:0000259" key="4">
    <source>
        <dbReference type="Pfam" id="PF20703"/>
    </source>
</evidence>
<proteinExistence type="predicted"/>
<name>W0V631_9BURK</name>
<feature type="repeat" description="WD" evidence="3">
    <location>
        <begin position="585"/>
        <end position="626"/>
    </location>
</feature>
<dbReference type="InterPro" id="IPR027417">
    <property type="entry name" value="P-loop_NTPase"/>
</dbReference>
<evidence type="ECO:0000313" key="5">
    <source>
        <dbReference type="EMBL" id="CDG82813.1"/>
    </source>
</evidence>
<dbReference type="AlphaFoldDB" id="W0V631"/>
<protein>
    <submittedName>
        <fullName evidence="5">WD domain, G-beta repeat family protein</fullName>
    </submittedName>
</protein>
<dbReference type="PROSITE" id="PS50294">
    <property type="entry name" value="WD_REPEATS_REGION"/>
    <property type="match status" value="2"/>
</dbReference>
<feature type="repeat" description="WD" evidence="3">
    <location>
        <begin position="681"/>
        <end position="708"/>
    </location>
</feature>
<gene>
    <name evidence="5" type="ORF">GJA_2178</name>
</gene>
<dbReference type="Proteomes" id="UP000027604">
    <property type="component" value="Chromosome I"/>
</dbReference>
<dbReference type="KEGG" id="jag:GJA_2178"/>
<evidence type="ECO:0000256" key="1">
    <source>
        <dbReference type="ARBA" id="ARBA00022574"/>
    </source>
</evidence>
<dbReference type="InterPro" id="IPR001680">
    <property type="entry name" value="WD40_rpt"/>
</dbReference>
<dbReference type="InterPro" id="IPR019775">
    <property type="entry name" value="WD40_repeat_CS"/>
</dbReference>
<accession>W0V631</accession>
<dbReference type="InterPro" id="IPR049052">
    <property type="entry name" value="nSTAND1"/>
</dbReference>
<sequence>MQPEQINERRAKVRANPFVGPRPLQADDALFGRDNETRDLCDLLVAERLILLYSPSGAGKTSLINAGLIKLLRQQENFRVLPAIRVNLLAADNSSQSRNRYLYSVTECLSSDLDEQQRNAIEAAMPLSLSAYLEARPHQPQDGPPDSALEVLIFDQFEEICTLDPTDHALKLEFFLELAVALQDRRRWAIFVIREDHIADIDVYSHLLPTSLLTRYRLNLLNRGQACQAISGPASAAGHPFDPQHIAELADDLATVRVQTGDSHHLAIGTHVEPVQLQVVCRRLWDLHLKQNLGPAELRKSGAVDDALGEFYDSVIAATAAIGGVAERRLRAWIDQYLIVAKSLRAQILRETGSTHGLDNHSIDLLVSEHLLRYDRRNGREWIEITHDRLVAPILERNELWQQHNLTPFQRQAALWDAQGRGDNMLLSDSAIGDASNWYEAHRGDADKNEQDYLSASIAASNDARSILQQQRRNRRQILWQRGGMAVMVVLAGCLTYQWRNQQRLRNELYIAYSINEIRSVSGDALTLPQGQYAQTLRLGLSAHDLLLAAPAKQVAAGALADPQQLTRAALLSGLVVVPPTKQVFNGHNASIRQLAFHPNGTMIASASFDKSVILWDLRSGKQITAIPHPAMVYCVAFNADGSLLASADAAGTLRLWASTFTGGKPGVRLLSEKHHAGARLTTLAFSPDQRALAVGIWDRQVVVWDISDPAAPLERARFQGAAKGAGKIYALAFVGQDRLAIGDFNGYIWLWPWNAADGAARALVRTMRLNLADNGHHGAPGKAGVYGLSYDAVKQRLAASGWAEVRIDDAITERRSRVAVWDHATGVPQLASAMGSYGKSDAPAFAADFSADGKWLAFVGGESKTVDVDPLFDKRQGRDAYYRAPLQLRFPERLYSVAFAPYSASILAVGGSRTLSLIDLNNTRPLPTQAFDIVPRGSAGAGGWSHVALSADGHTVALGSSHQVALQIAQDATLHGYAKQTPFEVRTASLTALAMNRSGTLIATAGQAGEKIMLWNRAGQLLAQLPGSAEKSARYRLAFHPDPRRATLAVAAGHTLSLYDVGVPRQPRLLDSVAVDQQAKIQQLAFNPLGTQLATISGEISLTFWSVSAQGKIQRAANTGPQQIPALLVSALAYAPDGSHVALGTTEHDIFIVDVATGARQPLDQLHEVDISALAFSGGARPVMLSSDRDGRIMLWDAASLPYRRLGRTLTGKAAALPVALSENGELIVTGGELPQLWDLRMSSLVRLACGIVRREALAPDGAAPNAPYKSCKQ</sequence>
<reference evidence="5 6" key="1">
    <citation type="journal article" date="2015" name="Genome Announc.">
        <title>Genome Sequence of Mushroom Soft-Rot Pathogen Janthinobacterium agaricidamnosum.</title>
        <authorList>
            <person name="Graupner K."/>
            <person name="Lackner G."/>
            <person name="Hertweck C."/>
        </authorList>
    </citation>
    <scope>NUCLEOTIDE SEQUENCE [LARGE SCALE GENOMIC DNA]</scope>
    <source>
        <strain evidence="6">NBRC 102515 / DSM 9628</strain>
    </source>
</reference>
<dbReference type="RefSeq" id="WP_038491696.1">
    <property type="nucleotide sequence ID" value="NZ_BCTH01000028.1"/>
</dbReference>